<dbReference type="PANTHER" id="PTHR44196">
    <property type="entry name" value="DEHYDROGENASE/REDUCTASE SDR FAMILY MEMBER 7B"/>
    <property type="match status" value="1"/>
</dbReference>
<dbReference type="PANTHER" id="PTHR44196:SF1">
    <property type="entry name" value="DEHYDROGENASE_REDUCTASE SDR FAMILY MEMBER 7B"/>
    <property type="match status" value="1"/>
</dbReference>
<protein>
    <submittedName>
        <fullName evidence="4">SDR family oxidoreductase</fullName>
    </submittedName>
</protein>
<sequence>MTALVTGAASGLGRLAALRLAAAGTPVAALDLDDLTGPAWRAPAVRAYHCDVTDEDAVRDAVADATAELGPIERVVHAAGLCRIGRAVDQPAAELRKVFETNYLGTVHLARATVPPMIEAGGGSFVVFGSLAGWLPSPRLAAYSASKSAVHAYCEVLAMETAGTGVRVLCACPDHVETPLAEGVRAADPGVLGRRKGADPAAVLDAVERAIADPAAPLFFFPAFGTRQLWRARRFTPNLLRRTVTRYVKPAH</sequence>
<organism evidence="4 5">
    <name type="scientific">Amycolatopsis albispora</name>
    <dbReference type="NCBI Taxonomy" id="1804986"/>
    <lineage>
        <taxon>Bacteria</taxon>
        <taxon>Bacillati</taxon>
        <taxon>Actinomycetota</taxon>
        <taxon>Actinomycetes</taxon>
        <taxon>Pseudonocardiales</taxon>
        <taxon>Pseudonocardiaceae</taxon>
        <taxon>Amycolatopsis</taxon>
    </lineage>
</organism>
<evidence type="ECO:0000259" key="3">
    <source>
        <dbReference type="SMART" id="SM00822"/>
    </source>
</evidence>
<dbReference type="SUPFAM" id="SSF51735">
    <property type="entry name" value="NAD(P)-binding Rossmann-fold domains"/>
    <property type="match status" value="1"/>
</dbReference>
<gene>
    <name evidence="4" type="ORF">A4R43_13045</name>
</gene>
<dbReference type="PROSITE" id="PS00061">
    <property type="entry name" value="ADH_SHORT"/>
    <property type="match status" value="1"/>
</dbReference>
<dbReference type="InterPro" id="IPR002347">
    <property type="entry name" value="SDR_fam"/>
</dbReference>
<evidence type="ECO:0000313" key="5">
    <source>
        <dbReference type="Proteomes" id="UP000250434"/>
    </source>
</evidence>
<reference evidence="4 5" key="1">
    <citation type="submission" date="2016-04" db="EMBL/GenBank/DDBJ databases">
        <title>Complete genome sequence and analysis of deep-sea sediment isolate, Amycolatopsis sp. WP1.</title>
        <authorList>
            <person name="Wang H."/>
            <person name="Chen S."/>
            <person name="Wu Q."/>
        </authorList>
    </citation>
    <scope>NUCLEOTIDE SEQUENCE [LARGE SCALE GENOMIC DNA]</scope>
    <source>
        <strain evidence="4 5">WP1</strain>
    </source>
</reference>
<dbReference type="EMBL" id="CP015163">
    <property type="protein sequence ID" value="AXB43361.1"/>
    <property type="molecule type" value="Genomic_DNA"/>
</dbReference>
<dbReference type="OrthoDB" id="7064009at2"/>
<dbReference type="Proteomes" id="UP000250434">
    <property type="component" value="Chromosome"/>
</dbReference>
<name>A0A344L5N7_9PSEU</name>
<dbReference type="InterPro" id="IPR057326">
    <property type="entry name" value="KR_dom"/>
</dbReference>
<evidence type="ECO:0000256" key="1">
    <source>
        <dbReference type="ARBA" id="ARBA00006484"/>
    </source>
</evidence>
<dbReference type="Pfam" id="PF00106">
    <property type="entry name" value="adh_short"/>
    <property type="match status" value="1"/>
</dbReference>
<proteinExistence type="inferred from homology"/>
<keyword evidence="5" id="KW-1185">Reference proteome</keyword>
<dbReference type="GO" id="GO:0016020">
    <property type="term" value="C:membrane"/>
    <property type="evidence" value="ECO:0007669"/>
    <property type="project" value="TreeGrafter"/>
</dbReference>
<dbReference type="GO" id="GO:0016491">
    <property type="term" value="F:oxidoreductase activity"/>
    <property type="evidence" value="ECO:0007669"/>
    <property type="project" value="UniProtKB-KW"/>
</dbReference>
<dbReference type="AlphaFoldDB" id="A0A344L5N7"/>
<evidence type="ECO:0000313" key="4">
    <source>
        <dbReference type="EMBL" id="AXB43361.1"/>
    </source>
</evidence>
<dbReference type="InterPro" id="IPR036291">
    <property type="entry name" value="NAD(P)-bd_dom_sf"/>
</dbReference>
<evidence type="ECO:0000256" key="2">
    <source>
        <dbReference type="ARBA" id="ARBA00023002"/>
    </source>
</evidence>
<dbReference type="PRINTS" id="PR00081">
    <property type="entry name" value="GDHRDH"/>
</dbReference>
<comment type="similarity">
    <text evidence="1">Belongs to the short-chain dehydrogenases/reductases (SDR) family.</text>
</comment>
<dbReference type="Gene3D" id="3.40.50.720">
    <property type="entry name" value="NAD(P)-binding Rossmann-like Domain"/>
    <property type="match status" value="1"/>
</dbReference>
<dbReference type="RefSeq" id="WP_113692605.1">
    <property type="nucleotide sequence ID" value="NZ_CP015163.1"/>
</dbReference>
<dbReference type="KEGG" id="aab:A4R43_13045"/>
<dbReference type="InterPro" id="IPR020904">
    <property type="entry name" value="Sc_DH/Rdtase_CS"/>
</dbReference>
<dbReference type="SMART" id="SM00822">
    <property type="entry name" value="PKS_KR"/>
    <property type="match status" value="1"/>
</dbReference>
<accession>A0A344L5N7</accession>
<keyword evidence="2" id="KW-0560">Oxidoreductase</keyword>
<feature type="domain" description="Ketoreductase" evidence="3">
    <location>
        <begin position="1"/>
        <end position="176"/>
    </location>
</feature>